<evidence type="ECO:0000313" key="3">
    <source>
        <dbReference type="Proteomes" id="UP001156441"/>
    </source>
</evidence>
<evidence type="ECO:0000313" key="2">
    <source>
        <dbReference type="EMBL" id="MCT2586688.1"/>
    </source>
</evidence>
<keyword evidence="1" id="KW-0812">Transmembrane</keyword>
<proteinExistence type="predicted"/>
<keyword evidence="3" id="KW-1185">Reference proteome</keyword>
<dbReference type="InterPro" id="IPR046671">
    <property type="entry name" value="DUF6541"/>
</dbReference>
<dbReference type="Proteomes" id="UP001156441">
    <property type="component" value="Unassembled WGS sequence"/>
</dbReference>
<comment type="caution">
    <text evidence="2">The sequence shown here is derived from an EMBL/GenBank/DDBJ whole genome shotgun (WGS) entry which is preliminary data.</text>
</comment>
<feature type="transmembrane region" description="Helical" evidence="1">
    <location>
        <begin position="220"/>
        <end position="240"/>
    </location>
</feature>
<feature type="transmembrane region" description="Helical" evidence="1">
    <location>
        <begin position="38"/>
        <end position="56"/>
    </location>
</feature>
<feature type="transmembrane region" description="Helical" evidence="1">
    <location>
        <begin position="103"/>
        <end position="124"/>
    </location>
</feature>
<feature type="transmembrane region" description="Helical" evidence="1">
    <location>
        <begin position="328"/>
        <end position="348"/>
    </location>
</feature>
<organism evidence="2 3">
    <name type="scientific">Actinophytocola gossypii</name>
    <dbReference type="NCBI Taxonomy" id="2812003"/>
    <lineage>
        <taxon>Bacteria</taxon>
        <taxon>Bacillati</taxon>
        <taxon>Actinomycetota</taxon>
        <taxon>Actinomycetes</taxon>
        <taxon>Pseudonocardiales</taxon>
        <taxon>Pseudonocardiaceae</taxon>
    </lineage>
</organism>
<feature type="transmembrane region" description="Helical" evidence="1">
    <location>
        <begin position="442"/>
        <end position="460"/>
    </location>
</feature>
<keyword evidence="1" id="KW-0472">Membrane</keyword>
<dbReference type="Pfam" id="PF20176">
    <property type="entry name" value="DUF6541"/>
    <property type="match status" value="1"/>
</dbReference>
<feature type="transmembrane region" description="Helical" evidence="1">
    <location>
        <begin position="404"/>
        <end position="422"/>
    </location>
</feature>
<keyword evidence="1" id="KW-1133">Transmembrane helix</keyword>
<feature type="transmembrane region" description="Helical" evidence="1">
    <location>
        <begin position="481"/>
        <end position="505"/>
    </location>
</feature>
<feature type="transmembrane region" description="Helical" evidence="1">
    <location>
        <begin position="246"/>
        <end position="265"/>
    </location>
</feature>
<reference evidence="2 3" key="1">
    <citation type="submission" date="2021-02" db="EMBL/GenBank/DDBJ databases">
        <title>Actinophytocola xerophila sp. nov., isolated from soil of cotton cropping field.</title>
        <authorList>
            <person name="Huang R."/>
            <person name="Chen X."/>
            <person name="Ge X."/>
            <person name="Liu W."/>
        </authorList>
    </citation>
    <scope>NUCLEOTIDE SEQUENCE [LARGE SCALE GENOMIC DNA]</scope>
    <source>
        <strain evidence="2 3">S1-96</strain>
    </source>
</reference>
<evidence type="ECO:0000256" key="1">
    <source>
        <dbReference type="SAM" id="Phobius"/>
    </source>
</evidence>
<dbReference type="RefSeq" id="WP_260194538.1">
    <property type="nucleotide sequence ID" value="NZ_JAFFZE010000020.1"/>
</dbReference>
<feature type="transmembrane region" description="Helical" evidence="1">
    <location>
        <begin position="300"/>
        <end position="316"/>
    </location>
</feature>
<feature type="transmembrane region" description="Helical" evidence="1">
    <location>
        <begin position="190"/>
        <end position="213"/>
    </location>
</feature>
<sequence length="658" mass="70202">MVLSLGDVGLILLYVAVLWVPGTLLGTLAGIRGWTLAAAAPLLTYTVAGLAGPWANALGISWSVWTFLGALALFAVVIAGVRLARGRGLPFTAGSVWPWRAQLGVAACVAAALVVSIAAVAGGMGGLSTIPQDWDAAWHANNIRWTADTGESGLYSASQLNWFESDTGVFYPNAYHLIATLVYTMSGASIVAVLNAHTVLIPALIALVMVAVVRRFGGRAVLAGTTALVIVGITSVYDMLWRGPLLPFATGVAFTPLLVVLILDLLDVRARHGWRQALLPGFVVAFAGAGIITVHSSATFNVPLFTLCALAVRWWRAPRAIGRDVVTLVPFAVVAAALAVLQLMAALGSSADVEGVDWKATHTIGQAVGNLLIFQHHIPFPEWWFAAALAVGLAFFRRLGDLRWVGITAAGFGMLFVVAAAYDQSWADDLTRPWWNDRWRLIALAAIPLAVIVAHGVAETQRVVGGWISAAASRVRVAGRPAVAGLTSAVLVLGAFAVLTGGFYVDRNQTRMTLNATPGKAVSAAEVEGYRELAKLVGPDERVLNDRGDGSVWMYAVAGVHPVAGHYDATLTGPDARLLARKFDEYDTNPEVRAAVERLDVRWVAIGQGFLRRWAERQPGLRDLDRVDALTRVYENEDFVIYRLRPDTGETSNAAADG</sequence>
<dbReference type="EMBL" id="JAFFZE010000020">
    <property type="protein sequence ID" value="MCT2586688.1"/>
    <property type="molecule type" value="Genomic_DNA"/>
</dbReference>
<feature type="transmembrane region" description="Helical" evidence="1">
    <location>
        <begin position="62"/>
        <end position="83"/>
    </location>
</feature>
<feature type="transmembrane region" description="Helical" evidence="1">
    <location>
        <begin position="277"/>
        <end position="294"/>
    </location>
</feature>
<accession>A0ABT2JFN5</accession>
<name>A0ABT2JFN5_9PSEU</name>
<feature type="transmembrane region" description="Helical" evidence="1">
    <location>
        <begin position="380"/>
        <end position="397"/>
    </location>
</feature>
<gene>
    <name evidence="2" type="ORF">JT362_26555</name>
</gene>
<feature type="transmembrane region" description="Helical" evidence="1">
    <location>
        <begin position="12"/>
        <end position="31"/>
    </location>
</feature>
<protein>
    <recommendedName>
        <fullName evidence="4">Copper-transporting ATPase</fullName>
    </recommendedName>
</protein>
<evidence type="ECO:0008006" key="4">
    <source>
        <dbReference type="Google" id="ProtNLM"/>
    </source>
</evidence>